<feature type="transmembrane region" description="Helical" evidence="1">
    <location>
        <begin position="67"/>
        <end position="87"/>
    </location>
</feature>
<evidence type="ECO:0000256" key="1">
    <source>
        <dbReference type="SAM" id="Phobius"/>
    </source>
</evidence>
<dbReference type="EMBL" id="KV418682">
    <property type="protein sequence ID" value="KZP02336.1"/>
    <property type="molecule type" value="Genomic_DNA"/>
</dbReference>
<keyword evidence="1" id="KW-0812">Transmembrane</keyword>
<keyword evidence="1" id="KW-1133">Transmembrane helix</keyword>
<dbReference type="OrthoDB" id="2536347at2759"/>
<keyword evidence="4" id="KW-1185">Reference proteome</keyword>
<dbReference type="PANTHER" id="PTHR40465:SF1">
    <property type="entry name" value="DUF6534 DOMAIN-CONTAINING PROTEIN"/>
    <property type="match status" value="1"/>
</dbReference>
<evidence type="ECO:0000313" key="3">
    <source>
        <dbReference type="EMBL" id="KZP02336.1"/>
    </source>
</evidence>
<reference evidence="3 4" key="1">
    <citation type="journal article" date="2016" name="Mol. Biol. Evol.">
        <title>Comparative Genomics of Early-Diverging Mushroom-Forming Fungi Provides Insights into the Origins of Lignocellulose Decay Capabilities.</title>
        <authorList>
            <person name="Nagy L.G."/>
            <person name="Riley R."/>
            <person name="Tritt A."/>
            <person name="Adam C."/>
            <person name="Daum C."/>
            <person name="Floudas D."/>
            <person name="Sun H."/>
            <person name="Yadav J.S."/>
            <person name="Pangilinan J."/>
            <person name="Larsson K.H."/>
            <person name="Matsuura K."/>
            <person name="Barry K."/>
            <person name="Labutti K."/>
            <person name="Kuo R."/>
            <person name="Ohm R.A."/>
            <person name="Bhattacharya S.S."/>
            <person name="Shirouzu T."/>
            <person name="Yoshinaga Y."/>
            <person name="Martin F.M."/>
            <person name="Grigoriev I.V."/>
            <person name="Hibbett D.S."/>
        </authorList>
    </citation>
    <scope>NUCLEOTIDE SEQUENCE [LARGE SCALE GENOMIC DNA]</scope>
    <source>
        <strain evidence="3 4">CBS 109695</strain>
    </source>
</reference>
<dbReference type="Pfam" id="PF20152">
    <property type="entry name" value="DUF6534"/>
    <property type="match status" value="1"/>
</dbReference>
<gene>
    <name evidence="3" type="ORF">FIBSPDRAFT_697833</name>
</gene>
<proteinExistence type="predicted"/>
<feature type="domain" description="DUF6534" evidence="2">
    <location>
        <begin position="31"/>
        <end position="115"/>
    </location>
</feature>
<sequence>GIGTGIACIWVKDYTLFLSFKQITVIWLISAALGDIGITMALTYHLHRRKGSFEATDKLLDRIIKLTVQNGLFTALIAIIDVCMYLSDPIPYQMALSFLMPKLYSNTILSSLNAR</sequence>
<dbReference type="AlphaFoldDB" id="A0A167SX66"/>
<feature type="transmembrane region" description="Helical" evidence="1">
    <location>
        <begin position="25"/>
        <end position="46"/>
    </location>
</feature>
<dbReference type="InterPro" id="IPR045339">
    <property type="entry name" value="DUF6534"/>
</dbReference>
<accession>A0A167SX66</accession>
<feature type="non-terminal residue" evidence="3">
    <location>
        <position position="115"/>
    </location>
</feature>
<evidence type="ECO:0000313" key="4">
    <source>
        <dbReference type="Proteomes" id="UP000076532"/>
    </source>
</evidence>
<organism evidence="3 4">
    <name type="scientific">Athelia psychrophila</name>
    <dbReference type="NCBI Taxonomy" id="1759441"/>
    <lineage>
        <taxon>Eukaryota</taxon>
        <taxon>Fungi</taxon>
        <taxon>Dikarya</taxon>
        <taxon>Basidiomycota</taxon>
        <taxon>Agaricomycotina</taxon>
        <taxon>Agaricomycetes</taxon>
        <taxon>Agaricomycetidae</taxon>
        <taxon>Atheliales</taxon>
        <taxon>Atheliaceae</taxon>
        <taxon>Athelia</taxon>
    </lineage>
</organism>
<name>A0A167SX66_9AGAM</name>
<keyword evidence="1" id="KW-0472">Membrane</keyword>
<feature type="non-terminal residue" evidence="3">
    <location>
        <position position="1"/>
    </location>
</feature>
<protein>
    <recommendedName>
        <fullName evidence="2">DUF6534 domain-containing protein</fullName>
    </recommendedName>
</protein>
<dbReference type="Proteomes" id="UP000076532">
    <property type="component" value="Unassembled WGS sequence"/>
</dbReference>
<evidence type="ECO:0000259" key="2">
    <source>
        <dbReference type="Pfam" id="PF20152"/>
    </source>
</evidence>
<dbReference type="PANTHER" id="PTHR40465">
    <property type="entry name" value="CHROMOSOME 1, WHOLE GENOME SHOTGUN SEQUENCE"/>
    <property type="match status" value="1"/>
</dbReference>
<dbReference type="STRING" id="436010.A0A167SX66"/>